<feature type="signal peptide" evidence="2">
    <location>
        <begin position="1"/>
        <end position="21"/>
    </location>
</feature>
<dbReference type="EMBL" id="PSNW01000002">
    <property type="protein sequence ID" value="PPE74800.1"/>
    <property type="molecule type" value="Genomic_DNA"/>
</dbReference>
<sequence length="97" mass="10092">MKLSHVAAAAILALSANLAQADEYREDAGTTPTAAAMAADLILVRPLGAVATVLGVGLFVLNLPLSIVQGEPPAAPAQRWIVEPARFTFSRPLGQME</sequence>
<gene>
    <name evidence="3" type="ORF">C3942_03760</name>
</gene>
<reference evidence="3 4" key="1">
    <citation type="submission" date="2018-02" db="EMBL/GenBank/DDBJ databases">
        <title>Genome sequencing of Solimonas sp. HR-BB.</title>
        <authorList>
            <person name="Lee Y."/>
            <person name="Jeon C.O."/>
        </authorList>
    </citation>
    <scope>NUCLEOTIDE SEQUENCE [LARGE SCALE GENOMIC DNA]</scope>
    <source>
        <strain evidence="3 4">HR-BB</strain>
    </source>
</reference>
<keyword evidence="1" id="KW-1133">Transmembrane helix</keyword>
<dbReference type="AlphaFoldDB" id="A0A2S5TIJ5"/>
<keyword evidence="4" id="KW-1185">Reference proteome</keyword>
<feature type="chain" id="PRO_5015746111" description="Multidrug transporter" evidence="2">
    <location>
        <begin position="22"/>
        <end position="97"/>
    </location>
</feature>
<accession>A0A2S5TIJ5</accession>
<dbReference type="Proteomes" id="UP000238220">
    <property type="component" value="Unassembled WGS sequence"/>
</dbReference>
<protein>
    <recommendedName>
        <fullName evidence="5">Multidrug transporter</fullName>
    </recommendedName>
</protein>
<name>A0A2S5TIJ5_9GAMM</name>
<proteinExistence type="predicted"/>
<feature type="transmembrane region" description="Helical" evidence="1">
    <location>
        <begin position="37"/>
        <end position="61"/>
    </location>
</feature>
<organism evidence="3 4">
    <name type="scientific">Solimonas fluminis</name>
    <dbReference type="NCBI Taxonomy" id="2086571"/>
    <lineage>
        <taxon>Bacteria</taxon>
        <taxon>Pseudomonadati</taxon>
        <taxon>Pseudomonadota</taxon>
        <taxon>Gammaproteobacteria</taxon>
        <taxon>Nevskiales</taxon>
        <taxon>Nevskiaceae</taxon>
        <taxon>Solimonas</taxon>
    </lineage>
</organism>
<dbReference type="OrthoDB" id="332175at2"/>
<keyword evidence="2" id="KW-0732">Signal</keyword>
<evidence type="ECO:0000256" key="1">
    <source>
        <dbReference type="SAM" id="Phobius"/>
    </source>
</evidence>
<evidence type="ECO:0000313" key="4">
    <source>
        <dbReference type="Proteomes" id="UP000238220"/>
    </source>
</evidence>
<evidence type="ECO:0000256" key="2">
    <source>
        <dbReference type="SAM" id="SignalP"/>
    </source>
</evidence>
<keyword evidence="1" id="KW-0472">Membrane</keyword>
<keyword evidence="1" id="KW-0812">Transmembrane</keyword>
<comment type="caution">
    <text evidence="3">The sequence shown here is derived from an EMBL/GenBank/DDBJ whole genome shotgun (WGS) entry which is preliminary data.</text>
</comment>
<dbReference type="RefSeq" id="WP_104229027.1">
    <property type="nucleotide sequence ID" value="NZ_PSNW01000002.1"/>
</dbReference>
<evidence type="ECO:0008006" key="5">
    <source>
        <dbReference type="Google" id="ProtNLM"/>
    </source>
</evidence>
<evidence type="ECO:0000313" key="3">
    <source>
        <dbReference type="EMBL" id="PPE74800.1"/>
    </source>
</evidence>